<comment type="similarity">
    <text evidence="7">Belongs to the class-I aminoacyl-tRNA synthetase family. GluQ subfamily.</text>
</comment>
<evidence type="ECO:0000313" key="12">
    <source>
        <dbReference type="Proteomes" id="UP000612352"/>
    </source>
</evidence>
<comment type="function">
    <text evidence="7">Catalyzes the tRNA-independent activation of glutamate in presence of ATP and the subsequent transfer of glutamate onto a tRNA(Asp). Glutamate is transferred on the 2-amino-5-(4,5-dihydroxy-2-cyclopenten-1-yl) moiety of the queuosine in the wobble position of the QUC anticodon.</text>
</comment>
<feature type="region of interest" description="Disordered" evidence="9">
    <location>
        <begin position="230"/>
        <end position="253"/>
    </location>
</feature>
<gene>
    <name evidence="11" type="primary">gluQRS</name>
    <name evidence="7" type="synonym">gluQ</name>
    <name evidence="11" type="ORF">I8D64_14710</name>
</gene>
<evidence type="ECO:0000256" key="9">
    <source>
        <dbReference type="SAM" id="MobiDB-lite"/>
    </source>
</evidence>
<dbReference type="SUPFAM" id="SSF52374">
    <property type="entry name" value="Nucleotidylyl transferase"/>
    <property type="match status" value="1"/>
</dbReference>
<dbReference type="EMBL" id="JAEDAJ010000011">
    <property type="protein sequence ID" value="MBK0332649.1"/>
    <property type="molecule type" value="Genomic_DNA"/>
</dbReference>
<keyword evidence="4 7" id="KW-0862">Zinc</keyword>
<dbReference type="InterPro" id="IPR022380">
    <property type="entry name" value="Glu-Q_tRNA(Asp)_Synthase"/>
</dbReference>
<dbReference type="InterPro" id="IPR014729">
    <property type="entry name" value="Rossmann-like_a/b/a_fold"/>
</dbReference>
<dbReference type="HAMAP" id="MF_01428">
    <property type="entry name" value="Glu_Q_tRNA_synth"/>
    <property type="match status" value="1"/>
</dbReference>
<dbReference type="RefSeq" id="WP_200503549.1">
    <property type="nucleotide sequence ID" value="NZ_JAEDAJ010000011.1"/>
</dbReference>
<evidence type="ECO:0000256" key="4">
    <source>
        <dbReference type="ARBA" id="ARBA00022833"/>
    </source>
</evidence>
<feature type="compositionally biased region" description="Low complexity" evidence="9">
    <location>
        <begin position="239"/>
        <end position="253"/>
    </location>
</feature>
<feature type="binding site" evidence="7">
    <location>
        <position position="100"/>
    </location>
    <ligand>
        <name>Zn(2+)</name>
        <dbReference type="ChEBI" id="CHEBI:29105"/>
    </ligand>
</feature>
<organism evidence="11 12">
    <name type="scientific">Brachybacterium halotolerans</name>
    <dbReference type="NCBI Taxonomy" id="2795215"/>
    <lineage>
        <taxon>Bacteria</taxon>
        <taxon>Bacillati</taxon>
        <taxon>Actinomycetota</taxon>
        <taxon>Actinomycetes</taxon>
        <taxon>Micrococcales</taxon>
        <taxon>Dermabacteraceae</taxon>
        <taxon>Brachybacterium</taxon>
    </lineage>
</organism>
<dbReference type="GO" id="GO:0016874">
    <property type="term" value="F:ligase activity"/>
    <property type="evidence" value="ECO:0007669"/>
    <property type="project" value="UniProtKB-KW"/>
</dbReference>
<dbReference type="InterPro" id="IPR001412">
    <property type="entry name" value="aa-tRNA-synth_I_CS"/>
</dbReference>
<reference evidence="11 12" key="1">
    <citation type="submission" date="2020-12" db="EMBL/GenBank/DDBJ databases">
        <title>Brachybacterium sp. MASK1Z-5, whole genome shotgun sequence.</title>
        <authorList>
            <person name="Tuo L."/>
        </authorList>
    </citation>
    <scope>NUCLEOTIDE SEQUENCE [LARGE SCALE GENOMIC DNA]</scope>
    <source>
        <strain evidence="11 12">MASK1Z-5</strain>
    </source>
</reference>
<dbReference type="Gene3D" id="3.40.50.620">
    <property type="entry name" value="HUPs"/>
    <property type="match status" value="1"/>
</dbReference>
<evidence type="ECO:0000256" key="8">
    <source>
        <dbReference type="RuleBase" id="RU363037"/>
    </source>
</evidence>
<feature type="binding site" evidence="7">
    <location>
        <position position="102"/>
    </location>
    <ligand>
        <name>Zn(2+)</name>
        <dbReference type="ChEBI" id="CHEBI:29105"/>
    </ligand>
</feature>
<dbReference type="PANTHER" id="PTHR43311">
    <property type="entry name" value="GLUTAMATE--TRNA LIGASE"/>
    <property type="match status" value="1"/>
</dbReference>
<dbReference type="PANTHER" id="PTHR43311:SF1">
    <property type="entry name" value="GLUTAMYL-Q TRNA(ASP) SYNTHETASE"/>
    <property type="match status" value="1"/>
</dbReference>
<dbReference type="PRINTS" id="PR00987">
    <property type="entry name" value="TRNASYNTHGLU"/>
</dbReference>
<feature type="binding site" evidence="7">
    <location>
        <position position="204"/>
    </location>
    <ligand>
        <name>L-glutamate</name>
        <dbReference type="ChEBI" id="CHEBI:29985"/>
    </ligand>
</feature>
<evidence type="ECO:0000313" key="11">
    <source>
        <dbReference type="EMBL" id="MBK0332649.1"/>
    </source>
</evidence>
<comment type="cofactor">
    <cofactor evidence="7">
        <name>Zn(2+)</name>
        <dbReference type="ChEBI" id="CHEBI:29105"/>
    </cofactor>
    <text evidence="7">Binds 1 zinc ion per subunit.</text>
</comment>
<evidence type="ECO:0000259" key="10">
    <source>
        <dbReference type="Pfam" id="PF00749"/>
    </source>
</evidence>
<keyword evidence="6 7" id="KW-0030">Aminoacyl-tRNA synthetase</keyword>
<feature type="binding site" evidence="7">
    <location>
        <position position="125"/>
    </location>
    <ligand>
        <name>Zn(2+)</name>
        <dbReference type="ChEBI" id="CHEBI:29105"/>
    </ligand>
</feature>
<dbReference type="Proteomes" id="UP000612352">
    <property type="component" value="Unassembled WGS sequence"/>
</dbReference>
<comment type="caution">
    <text evidence="11">The sequence shown here is derived from an EMBL/GenBank/DDBJ whole genome shotgun (WGS) entry which is preliminary data.</text>
</comment>
<feature type="short sequence motif" description="'KMSKS' region" evidence="7">
    <location>
        <begin position="272"/>
        <end position="276"/>
    </location>
</feature>
<keyword evidence="8" id="KW-0648">Protein biosynthesis</keyword>
<feature type="binding site" evidence="7">
    <location>
        <begin position="10"/>
        <end position="14"/>
    </location>
    <ligand>
        <name>L-glutamate</name>
        <dbReference type="ChEBI" id="CHEBI:29985"/>
    </ligand>
</feature>
<keyword evidence="5 7" id="KW-0067">ATP-binding</keyword>
<sequence length="334" mass="35810">MPDVDSPAGRYAPSPSGDLHLGNLRTAILAWVLARGSGRAFRLRVEDLDRVREGAEERQLEDLEAIGLDWDGHVMHQSRRAEAYDAALGRLADAGLVYECYCTRREILEAPSAPHAPPGAYPGTCRDLEESARERGRARMRELRREPALRLRAGVAEWAVHDMFAGEVTGTVDDLVLRRGDGVVAYNLAVVVDDAAQGVDQVVRADDLLSSAPRQAYLAHLLGGADLASGTDPATSAGPATSADRTRAAAPDPTAPMEYAHVPLAVSPSGARLAKRDGAVTLRDRLERGEDVGDVVGRIGASLGLEGCRSAPDVLERWDPATLPREPWVVDLPA</sequence>
<evidence type="ECO:0000256" key="6">
    <source>
        <dbReference type="ARBA" id="ARBA00023146"/>
    </source>
</evidence>
<feature type="binding site" evidence="7">
    <location>
        <position position="46"/>
    </location>
    <ligand>
        <name>L-glutamate</name>
        <dbReference type="ChEBI" id="CHEBI:29985"/>
    </ligand>
</feature>
<feature type="binding site" evidence="7">
    <location>
        <position position="121"/>
    </location>
    <ligand>
        <name>Zn(2+)</name>
        <dbReference type="ChEBI" id="CHEBI:29105"/>
    </ligand>
</feature>
<dbReference type="Pfam" id="PF00749">
    <property type="entry name" value="tRNA-synt_1c"/>
    <property type="match status" value="1"/>
</dbReference>
<feature type="binding site" evidence="7">
    <location>
        <position position="275"/>
    </location>
    <ligand>
        <name>ATP</name>
        <dbReference type="ChEBI" id="CHEBI:30616"/>
    </ligand>
</feature>
<evidence type="ECO:0000256" key="7">
    <source>
        <dbReference type="HAMAP-Rule" id="MF_01428"/>
    </source>
</evidence>
<dbReference type="InterPro" id="IPR049940">
    <property type="entry name" value="GluQ/Sye"/>
</dbReference>
<protein>
    <recommendedName>
        <fullName evidence="7">Glutamyl-Q tRNA(Asp) synthetase</fullName>
        <shortName evidence="7">Glu-Q-RSs</shortName>
        <ecNumber evidence="7">6.1.1.-</ecNumber>
    </recommendedName>
</protein>
<evidence type="ECO:0000256" key="3">
    <source>
        <dbReference type="ARBA" id="ARBA00022741"/>
    </source>
</evidence>
<evidence type="ECO:0000256" key="5">
    <source>
        <dbReference type="ARBA" id="ARBA00022840"/>
    </source>
</evidence>
<feature type="short sequence motif" description="'HIGH' region" evidence="7">
    <location>
        <begin position="13"/>
        <end position="23"/>
    </location>
</feature>
<accession>A0ABS1BDC5</accession>
<dbReference type="EC" id="6.1.1.-" evidence="7"/>
<feature type="domain" description="Glutamyl/glutaminyl-tRNA synthetase class Ib catalytic" evidence="10">
    <location>
        <begin position="10"/>
        <end position="223"/>
    </location>
</feature>
<keyword evidence="1 7" id="KW-0436">Ligase</keyword>
<dbReference type="InterPro" id="IPR000924">
    <property type="entry name" value="Glu/Gln-tRNA-synth"/>
</dbReference>
<evidence type="ECO:0000256" key="2">
    <source>
        <dbReference type="ARBA" id="ARBA00022723"/>
    </source>
</evidence>
<name>A0ABS1BDC5_9MICO</name>
<dbReference type="PROSITE" id="PS00178">
    <property type="entry name" value="AA_TRNA_LIGASE_I"/>
    <property type="match status" value="1"/>
</dbReference>
<evidence type="ECO:0000256" key="1">
    <source>
        <dbReference type="ARBA" id="ARBA00022598"/>
    </source>
</evidence>
<dbReference type="NCBIfam" id="NF004315">
    <property type="entry name" value="PRK05710.1-4"/>
    <property type="match status" value="1"/>
</dbReference>
<keyword evidence="3 7" id="KW-0547">Nucleotide-binding</keyword>
<dbReference type="InterPro" id="IPR020058">
    <property type="entry name" value="Glu/Gln-tRNA-synth_Ib_cat-dom"/>
</dbReference>
<keyword evidence="2 7" id="KW-0479">Metal-binding</keyword>
<keyword evidence="12" id="KW-1185">Reference proteome</keyword>
<proteinExistence type="inferred from homology"/>
<feature type="binding site" evidence="7">
    <location>
        <position position="186"/>
    </location>
    <ligand>
        <name>L-glutamate</name>
        <dbReference type="ChEBI" id="CHEBI:29985"/>
    </ligand>
</feature>